<protein>
    <recommendedName>
        <fullName evidence="3">Tetratricopeptide repeat-containing protein</fullName>
    </recommendedName>
</protein>
<dbReference type="SUPFAM" id="SSF48452">
    <property type="entry name" value="TPR-like"/>
    <property type="match status" value="1"/>
</dbReference>
<dbReference type="RefSeq" id="WP_088971955.1">
    <property type="nucleotide sequence ID" value="NZ_JBHLYF010000005.1"/>
</dbReference>
<evidence type="ECO:0000313" key="2">
    <source>
        <dbReference type="Proteomes" id="UP000198210"/>
    </source>
</evidence>
<name>A0A1C5J2Q9_9ACTN</name>
<sequence>MPYRYPFGPLPPRAPLLPTRVDIVQPRIAPEVVAPSADELDEVEERAWELAEAERFTQAAELLEAALRPLRKGHAAKQPKVLELRLNLANLYVLAGAFRQALPEFQRLVPDLAARPVPDQELIWQCRQQAAVCQAELGEGTSALVELRALLAEEQREMAPGSPTLFPLRQQVAMLAAGVGDVTEARRQLDDLLHDAHRAYGSESAIAAEVEALLDHLRRLDDDDR</sequence>
<dbReference type="AlphaFoldDB" id="A0A1C5J2Q9"/>
<dbReference type="Proteomes" id="UP000198210">
    <property type="component" value="Chromosome I"/>
</dbReference>
<evidence type="ECO:0008006" key="3">
    <source>
        <dbReference type="Google" id="ProtNLM"/>
    </source>
</evidence>
<dbReference type="InterPro" id="IPR011990">
    <property type="entry name" value="TPR-like_helical_dom_sf"/>
</dbReference>
<accession>A0A1C5J2Q9</accession>
<evidence type="ECO:0000313" key="1">
    <source>
        <dbReference type="EMBL" id="SCG64887.1"/>
    </source>
</evidence>
<keyword evidence="2" id="KW-1185">Reference proteome</keyword>
<organism evidence="1 2">
    <name type="scientific">Micromonospora siamensis</name>
    <dbReference type="NCBI Taxonomy" id="299152"/>
    <lineage>
        <taxon>Bacteria</taxon>
        <taxon>Bacillati</taxon>
        <taxon>Actinomycetota</taxon>
        <taxon>Actinomycetes</taxon>
        <taxon>Micromonosporales</taxon>
        <taxon>Micromonosporaceae</taxon>
        <taxon>Micromonospora</taxon>
    </lineage>
</organism>
<gene>
    <name evidence="1" type="ORF">GA0074704_4060</name>
</gene>
<proteinExistence type="predicted"/>
<dbReference type="Gene3D" id="1.25.40.10">
    <property type="entry name" value="Tetratricopeptide repeat domain"/>
    <property type="match status" value="1"/>
</dbReference>
<reference evidence="1 2" key="1">
    <citation type="submission" date="2016-06" db="EMBL/GenBank/DDBJ databases">
        <authorList>
            <person name="Kjaerup R.B."/>
            <person name="Dalgaard T.S."/>
            <person name="Juul-Madsen H.R."/>
        </authorList>
    </citation>
    <scope>NUCLEOTIDE SEQUENCE [LARGE SCALE GENOMIC DNA]</scope>
    <source>
        <strain evidence="1 2">DSM 45097</strain>
    </source>
</reference>
<dbReference type="EMBL" id="LT607751">
    <property type="protein sequence ID" value="SCG64887.1"/>
    <property type="molecule type" value="Genomic_DNA"/>
</dbReference>